<evidence type="ECO:0000313" key="11">
    <source>
        <dbReference type="EMBL" id="MDJ1157397.1"/>
    </source>
</evidence>
<evidence type="ECO:0000256" key="7">
    <source>
        <dbReference type="PROSITE-ProRule" id="PRU01379"/>
    </source>
</evidence>
<feature type="active site" description="Proton donor/acceptor" evidence="7">
    <location>
        <position position="306"/>
    </location>
</feature>
<comment type="cofactor">
    <cofactor evidence="1">
        <name>Zn(2+)</name>
        <dbReference type="ChEBI" id="CHEBI:29105"/>
    </cofactor>
</comment>
<evidence type="ECO:0000256" key="5">
    <source>
        <dbReference type="ARBA" id="ARBA00022833"/>
    </source>
</evidence>
<evidence type="ECO:0000256" key="1">
    <source>
        <dbReference type="ARBA" id="ARBA00001947"/>
    </source>
</evidence>
<dbReference type="Pfam" id="PF00246">
    <property type="entry name" value="Peptidase_M14"/>
    <property type="match status" value="1"/>
</dbReference>
<sequence>MKLPSLLAAGILAASMPALAQDIDAEAQYRQSPGVLARYGDLPIALDTPALQPGRTTFTTQEEMLAYLAGLKTRNPAVVLDILGRSQQGRDIPYLLFTKEGLTDPAAIARLGRPVLWFVGQQHGNEPAGGEAMLALARMLAEGELKPLLDRVTVVVVPRANPDGAAAFTRATANKSDLNRDHILLTLPESRALHARLVELPPDVIVDAHEFSVANRWLQKFSAIQASDAMYLYATHPLVNPQITALADGLFKPAIDAAFRVNGLSNFWYHTTSYKTEDKLVSMGGNAPGIARNAFGLMGAVSFLVETRGVGVGMEAYQRRVATHVVVAKAVVETAAREAERLRAAVAKARDEAAADRRDLIVAHKPAVTSVDLPLLDPQTGELRPTRVDFQDSRVITPSAVRARPAGYLLTAEATTAVDELMLNGGAVCVLREPADIEVESFALAGPLKAVNREAINPEQALKVDLAARRLTLPAGTFYVPAGQTAGGLLSAALEPDSPGSFVGTGVVSLTAEAREAPIYRAGEAAAATLRLAPLSAAGAALCGG</sequence>
<protein>
    <submittedName>
        <fullName evidence="11">M14 family metallopeptidase</fullName>
    </submittedName>
</protein>
<evidence type="ECO:0000259" key="10">
    <source>
        <dbReference type="PROSITE" id="PS52035"/>
    </source>
</evidence>
<dbReference type="CDD" id="cd06242">
    <property type="entry name" value="M14-like"/>
    <property type="match status" value="1"/>
</dbReference>
<dbReference type="PROSITE" id="PS52035">
    <property type="entry name" value="PEPTIDASE_M14"/>
    <property type="match status" value="1"/>
</dbReference>
<organism evidence="11 12">
    <name type="scientific">Chelatococcus albus</name>
    <dbReference type="NCBI Taxonomy" id="3047466"/>
    <lineage>
        <taxon>Bacteria</taxon>
        <taxon>Pseudomonadati</taxon>
        <taxon>Pseudomonadota</taxon>
        <taxon>Alphaproteobacteria</taxon>
        <taxon>Hyphomicrobiales</taxon>
        <taxon>Chelatococcaceae</taxon>
        <taxon>Chelatococcus</taxon>
    </lineage>
</organism>
<dbReference type="PANTHER" id="PTHR11705">
    <property type="entry name" value="PROTEASE FAMILY M14 CARBOXYPEPTIDASE A,B"/>
    <property type="match status" value="1"/>
</dbReference>
<keyword evidence="12" id="KW-1185">Reference proteome</keyword>
<evidence type="ECO:0000256" key="2">
    <source>
        <dbReference type="ARBA" id="ARBA00005988"/>
    </source>
</evidence>
<evidence type="ECO:0000256" key="6">
    <source>
        <dbReference type="ARBA" id="ARBA00023049"/>
    </source>
</evidence>
<dbReference type="EMBL" id="JASJEV010000002">
    <property type="protein sequence ID" value="MDJ1157397.1"/>
    <property type="molecule type" value="Genomic_DNA"/>
</dbReference>
<gene>
    <name evidence="11" type="ORF">QNA08_03980</name>
</gene>
<evidence type="ECO:0000256" key="8">
    <source>
        <dbReference type="SAM" id="Coils"/>
    </source>
</evidence>
<comment type="caution">
    <text evidence="11">The sequence shown here is derived from an EMBL/GenBank/DDBJ whole genome shotgun (WGS) entry which is preliminary data.</text>
</comment>
<evidence type="ECO:0000256" key="3">
    <source>
        <dbReference type="ARBA" id="ARBA00022670"/>
    </source>
</evidence>
<feature type="signal peptide" evidence="9">
    <location>
        <begin position="1"/>
        <end position="20"/>
    </location>
</feature>
<dbReference type="Proteomes" id="UP001321492">
    <property type="component" value="Unassembled WGS sequence"/>
</dbReference>
<reference evidence="11 12" key="1">
    <citation type="submission" date="2023-05" db="EMBL/GenBank/DDBJ databases">
        <title>Chelatococcus sp. nov., a moderately thermophilic bacterium isolated from hot spring microbial mat.</title>
        <authorList>
            <person name="Hu C.-J."/>
            <person name="Li W.-J."/>
        </authorList>
    </citation>
    <scope>NUCLEOTIDE SEQUENCE [LARGE SCALE GENOMIC DNA]</scope>
    <source>
        <strain evidence="11 12">SYSU G07232</strain>
    </source>
</reference>
<keyword evidence="5" id="KW-0862">Zinc</keyword>
<dbReference type="Gene3D" id="3.40.630.10">
    <property type="entry name" value="Zn peptidases"/>
    <property type="match status" value="1"/>
</dbReference>
<evidence type="ECO:0000313" key="12">
    <source>
        <dbReference type="Proteomes" id="UP001321492"/>
    </source>
</evidence>
<evidence type="ECO:0000256" key="4">
    <source>
        <dbReference type="ARBA" id="ARBA00022801"/>
    </source>
</evidence>
<dbReference type="InterPro" id="IPR000834">
    <property type="entry name" value="Peptidase_M14"/>
</dbReference>
<evidence type="ECO:0000256" key="9">
    <source>
        <dbReference type="SAM" id="SignalP"/>
    </source>
</evidence>
<feature type="domain" description="Peptidase M14" evidence="10">
    <location>
        <begin position="57"/>
        <end position="335"/>
    </location>
</feature>
<accession>A0ABT7ADE0</accession>
<keyword evidence="6" id="KW-0482">Metalloprotease</keyword>
<proteinExistence type="inferred from homology"/>
<keyword evidence="3" id="KW-0645">Protease</keyword>
<keyword evidence="4" id="KW-0378">Hydrolase</keyword>
<dbReference type="RefSeq" id="WP_283739397.1">
    <property type="nucleotide sequence ID" value="NZ_JASJEV010000002.1"/>
</dbReference>
<feature type="coiled-coil region" evidence="8">
    <location>
        <begin position="332"/>
        <end position="359"/>
    </location>
</feature>
<dbReference type="SUPFAM" id="SSF53187">
    <property type="entry name" value="Zn-dependent exopeptidases"/>
    <property type="match status" value="1"/>
</dbReference>
<comment type="similarity">
    <text evidence="2 7">Belongs to the peptidase M14 family.</text>
</comment>
<feature type="chain" id="PRO_5045604885" evidence="9">
    <location>
        <begin position="21"/>
        <end position="545"/>
    </location>
</feature>
<dbReference type="SMART" id="SM00631">
    <property type="entry name" value="Zn_pept"/>
    <property type="match status" value="1"/>
</dbReference>
<keyword evidence="9" id="KW-0732">Signal</keyword>
<dbReference type="PANTHER" id="PTHR11705:SF143">
    <property type="entry name" value="SLL0236 PROTEIN"/>
    <property type="match status" value="1"/>
</dbReference>
<name>A0ABT7ADE0_9HYPH</name>
<keyword evidence="8" id="KW-0175">Coiled coil</keyword>